<dbReference type="InterPro" id="IPR006336">
    <property type="entry name" value="GCS2"/>
</dbReference>
<dbReference type="GO" id="GO:0016879">
    <property type="term" value="F:ligase activity, forming carbon-nitrogen bonds"/>
    <property type="evidence" value="ECO:0007669"/>
    <property type="project" value="TreeGrafter"/>
</dbReference>
<dbReference type="Gene3D" id="3.30.590.20">
    <property type="match status" value="1"/>
</dbReference>
<name>A0A3B0X4J9_9ZZZZ</name>
<dbReference type="EMBL" id="UOFH01000008">
    <property type="protein sequence ID" value="VAW58392.1"/>
    <property type="molecule type" value="Genomic_DNA"/>
</dbReference>
<dbReference type="AlphaFoldDB" id="A0A3B0X4J9"/>
<accession>A0A3B0X4J9</accession>
<dbReference type="SUPFAM" id="SSF55931">
    <property type="entry name" value="Glutamine synthetase/guanido kinase"/>
    <property type="match status" value="1"/>
</dbReference>
<dbReference type="Pfam" id="PF04107">
    <property type="entry name" value="GCS2"/>
    <property type="match status" value="1"/>
</dbReference>
<dbReference type="PANTHER" id="PTHR36510">
    <property type="entry name" value="GLUTAMATE--CYSTEINE LIGASE 2-RELATED"/>
    <property type="match status" value="1"/>
</dbReference>
<dbReference type="InterPro" id="IPR014746">
    <property type="entry name" value="Gln_synth/guanido_kin_cat_dom"/>
</dbReference>
<proteinExistence type="predicted"/>
<evidence type="ECO:0000313" key="1">
    <source>
        <dbReference type="EMBL" id="VAW58392.1"/>
    </source>
</evidence>
<dbReference type="InterPro" id="IPR050141">
    <property type="entry name" value="GCL_type2/YbdK_subfam"/>
</dbReference>
<dbReference type="PIRSF" id="PIRSF012666">
    <property type="entry name" value="UCP012666"/>
    <property type="match status" value="1"/>
</dbReference>
<dbReference type="InterPro" id="IPR016602">
    <property type="entry name" value="UCP012666"/>
</dbReference>
<gene>
    <name evidence="1" type="ORF">MNBD_GAMMA08-399</name>
</gene>
<reference evidence="1" key="1">
    <citation type="submission" date="2018-06" db="EMBL/GenBank/DDBJ databases">
        <authorList>
            <person name="Zhirakovskaya E."/>
        </authorList>
    </citation>
    <scope>NUCLEOTIDE SEQUENCE</scope>
</reference>
<sequence>MGQEITTRHFNETDFQTFYQHLRRETKVLNEWFQNKAFSHHTPVAGYEMEAWLIDENANPAPRNEAFLNAASNPLYTPELAQFNIELNAHPLNIQTDFLSQFEKDFQQHWLYCKSIAESIGCRILSTGILQTLQQQHLNLSNVSNLIRYTALNDQVLTQREGRALQLNINGHQSLKSTHQDVMLEAAATSLQVHLQAPQPLAHHYYNASILISAPMIAISANSPYLFGKDLWAETRIPVFEQAVDVGGYNGAAQGPIHRVSFGTDYARHSLMECFTENLEHFPVLLPMHYTDDVKKMQHLSLHNGTIWRWNRPLVGFDKDGTAHLRIEHRVIPSGPSVVDNIANMAFYFGLVQYYATHSTPPSERLSFAQARDNFYTAAQHGLENKINWPDCERCDMRHLILHKLMDHAESGLKSLQLDAKDIEYYLTIIQSRAEQKQTGSHWQREFVARHHDKKNNAMQRLLETYYHNQQTGEPVHCWDFATYR</sequence>
<organism evidence="1">
    <name type="scientific">hydrothermal vent metagenome</name>
    <dbReference type="NCBI Taxonomy" id="652676"/>
    <lineage>
        <taxon>unclassified sequences</taxon>
        <taxon>metagenomes</taxon>
        <taxon>ecological metagenomes</taxon>
    </lineage>
</organism>
<dbReference type="PANTHER" id="PTHR36510:SF3">
    <property type="entry name" value="CONSERVED PROTEIN"/>
    <property type="match status" value="1"/>
</dbReference>
<protein>
    <recommendedName>
        <fullName evidence="2">Glutamate--cysteine ligase</fullName>
    </recommendedName>
</protein>
<evidence type="ECO:0008006" key="2">
    <source>
        <dbReference type="Google" id="ProtNLM"/>
    </source>
</evidence>